<reference evidence="2 3" key="1">
    <citation type="journal article" date="2018" name="Nat. Ecol. Evol.">
        <title>Shark genomes provide insights into elasmobranch evolution and the origin of vertebrates.</title>
        <authorList>
            <person name="Hara Y"/>
            <person name="Yamaguchi K"/>
            <person name="Onimaru K"/>
            <person name="Kadota M"/>
            <person name="Koyanagi M"/>
            <person name="Keeley SD"/>
            <person name="Tatsumi K"/>
            <person name="Tanaka K"/>
            <person name="Motone F"/>
            <person name="Kageyama Y"/>
            <person name="Nozu R"/>
            <person name="Adachi N"/>
            <person name="Nishimura O"/>
            <person name="Nakagawa R"/>
            <person name="Tanegashima C"/>
            <person name="Kiyatake I"/>
            <person name="Matsumoto R"/>
            <person name="Murakumo K"/>
            <person name="Nishida K"/>
            <person name="Terakita A"/>
            <person name="Kuratani S"/>
            <person name="Sato K"/>
            <person name="Hyodo S Kuraku.S."/>
        </authorList>
    </citation>
    <scope>NUCLEOTIDE SEQUENCE [LARGE SCALE GENOMIC DNA]</scope>
</reference>
<sequence>MLTPRLPSQQEIRDTKRRHESRLVEIDTGRLREYECKLTDALNDLRTQHEEQVRLYKDELEKTYCSK</sequence>
<gene>
    <name evidence="2" type="ORF">scyTo_0027498</name>
</gene>
<evidence type="ECO:0000256" key="1">
    <source>
        <dbReference type="ARBA" id="ARBA00023054"/>
    </source>
</evidence>
<dbReference type="AlphaFoldDB" id="A0A401QN87"/>
<dbReference type="PANTHER" id="PTHR45721">
    <property type="entry name" value="LAMIN DM0-RELATED"/>
    <property type="match status" value="1"/>
</dbReference>
<dbReference type="GO" id="GO:0090435">
    <property type="term" value="P:protein localization to nuclear envelope"/>
    <property type="evidence" value="ECO:0007669"/>
    <property type="project" value="TreeGrafter"/>
</dbReference>
<keyword evidence="1" id="KW-0175">Coiled coil</keyword>
<dbReference type="OrthoDB" id="102442at2759"/>
<evidence type="ECO:0000313" key="2">
    <source>
        <dbReference type="EMBL" id="GCB86826.1"/>
    </source>
</evidence>
<organism evidence="2 3">
    <name type="scientific">Scyliorhinus torazame</name>
    <name type="common">Cloudy catshark</name>
    <name type="synonym">Catulus torazame</name>
    <dbReference type="NCBI Taxonomy" id="75743"/>
    <lineage>
        <taxon>Eukaryota</taxon>
        <taxon>Metazoa</taxon>
        <taxon>Chordata</taxon>
        <taxon>Craniata</taxon>
        <taxon>Vertebrata</taxon>
        <taxon>Chondrichthyes</taxon>
        <taxon>Elasmobranchii</taxon>
        <taxon>Galeomorphii</taxon>
        <taxon>Galeoidea</taxon>
        <taxon>Carcharhiniformes</taxon>
        <taxon>Scyliorhinidae</taxon>
        <taxon>Scyliorhinus</taxon>
    </lineage>
</organism>
<dbReference type="STRING" id="75743.A0A401QN87"/>
<accession>A0A401QN87</accession>
<dbReference type="GO" id="GO:0006998">
    <property type="term" value="P:nuclear envelope organization"/>
    <property type="evidence" value="ECO:0007669"/>
    <property type="project" value="TreeGrafter"/>
</dbReference>
<evidence type="ECO:0000313" key="3">
    <source>
        <dbReference type="Proteomes" id="UP000288216"/>
    </source>
</evidence>
<dbReference type="Proteomes" id="UP000288216">
    <property type="component" value="Unassembled WGS sequence"/>
</dbReference>
<dbReference type="GO" id="GO:0051664">
    <property type="term" value="P:nuclear pore localization"/>
    <property type="evidence" value="ECO:0007669"/>
    <property type="project" value="TreeGrafter"/>
</dbReference>
<dbReference type="GO" id="GO:0031507">
    <property type="term" value="P:heterochromatin formation"/>
    <property type="evidence" value="ECO:0007669"/>
    <property type="project" value="TreeGrafter"/>
</dbReference>
<name>A0A401QN87_SCYTO</name>
<protein>
    <submittedName>
        <fullName evidence="2">Uncharacterized protein</fullName>
    </submittedName>
</protein>
<dbReference type="GO" id="GO:0005652">
    <property type="term" value="C:nuclear lamina"/>
    <property type="evidence" value="ECO:0007669"/>
    <property type="project" value="TreeGrafter"/>
</dbReference>
<dbReference type="PANTHER" id="PTHR45721:SF5">
    <property type="entry name" value="PRELAMIN-A_C"/>
    <property type="match status" value="1"/>
</dbReference>
<comment type="caution">
    <text evidence="2">The sequence shown here is derived from an EMBL/GenBank/DDBJ whole genome shotgun (WGS) entry which is preliminary data.</text>
</comment>
<proteinExistence type="predicted"/>
<feature type="non-terminal residue" evidence="2">
    <location>
        <position position="67"/>
    </location>
</feature>
<dbReference type="GO" id="GO:0007097">
    <property type="term" value="P:nuclear migration"/>
    <property type="evidence" value="ECO:0007669"/>
    <property type="project" value="TreeGrafter"/>
</dbReference>
<dbReference type="GO" id="GO:0005200">
    <property type="term" value="F:structural constituent of cytoskeleton"/>
    <property type="evidence" value="ECO:0007669"/>
    <property type="project" value="TreeGrafter"/>
</dbReference>
<dbReference type="EMBL" id="BFAA01351859">
    <property type="protein sequence ID" value="GCB86826.1"/>
    <property type="molecule type" value="Genomic_DNA"/>
</dbReference>
<keyword evidence="3" id="KW-1185">Reference proteome</keyword>